<evidence type="ECO:0008006" key="3">
    <source>
        <dbReference type="Google" id="ProtNLM"/>
    </source>
</evidence>
<name>A0ABS4GU91_9BACL</name>
<gene>
    <name evidence="1" type="ORF">J2Z37_003700</name>
</gene>
<sequence length="96" mass="11301">MKKLTYKQEQIEKLVVDFLQKEYPQFGIREGILETTVEDDQITNWWVSCMHRDGNESLVEDEEIISFLQQENGWNRVTKTKVTDNEQGFSLTITGE</sequence>
<evidence type="ECO:0000313" key="1">
    <source>
        <dbReference type="EMBL" id="MBP1933687.1"/>
    </source>
</evidence>
<comment type="caution">
    <text evidence="1">The sequence shown here is derived from an EMBL/GenBank/DDBJ whole genome shotgun (WGS) entry which is preliminary data.</text>
</comment>
<dbReference type="Proteomes" id="UP001519343">
    <property type="component" value="Unassembled WGS sequence"/>
</dbReference>
<dbReference type="RefSeq" id="WP_209811695.1">
    <property type="nucleotide sequence ID" value="NZ_JAGGKT010000012.1"/>
</dbReference>
<protein>
    <recommendedName>
        <fullName evidence="3">Large polyvalent protein associated domain-containing protein</fullName>
    </recommendedName>
</protein>
<proteinExistence type="predicted"/>
<organism evidence="1 2">
    <name type="scientific">Ammoniphilus resinae</name>
    <dbReference type="NCBI Taxonomy" id="861532"/>
    <lineage>
        <taxon>Bacteria</taxon>
        <taxon>Bacillati</taxon>
        <taxon>Bacillota</taxon>
        <taxon>Bacilli</taxon>
        <taxon>Bacillales</taxon>
        <taxon>Paenibacillaceae</taxon>
        <taxon>Aneurinibacillus group</taxon>
        <taxon>Ammoniphilus</taxon>
    </lineage>
</organism>
<evidence type="ECO:0000313" key="2">
    <source>
        <dbReference type="Proteomes" id="UP001519343"/>
    </source>
</evidence>
<accession>A0ABS4GU91</accession>
<keyword evidence="2" id="KW-1185">Reference proteome</keyword>
<reference evidence="1 2" key="1">
    <citation type="submission" date="2021-03" db="EMBL/GenBank/DDBJ databases">
        <title>Genomic Encyclopedia of Type Strains, Phase IV (KMG-IV): sequencing the most valuable type-strain genomes for metagenomic binning, comparative biology and taxonomic classification.</title>
        <authorList>
            <person name="Goeker M."/>
        </authorList>
    </citation>
    <scope>NUCLEOTIDE SEQUENCE [LARGE SCALE GENOMIC DNA]</scope>
    <source>
        <strain evidence="1 2">DSM 24738</strain>
    </source>
</reference>
<dbReference type="EMBL" id="JAGGKT010000012">
    <property type="protein sequence ID" value="MBP1933687.1"/>
    <property type="molecule type" value="Genomic_DNA"/>
</dbReference>